<evidence type="ECO:0000256" key="3">
    <source>
        <dbReference type="PROSITE-ProRule" id="PRU01248"/>
    </source>
</evidence>
<dbReference type="PROSITE" id="PS51900">
    <property type="entry name" value="CB"/>
    <property type="match status" value="1"/>
</dbReference>
<dbReference type="PANTHER" id="PTHR34605">
    <property type="entry name" value="PHAGE_INTEGRASE DOMAIN-CONTAINING PROTEIN"/>
    <property type="match status" value="1"/>
</dbReference>
<keyword evidence="7" id="KW-1185">Reference proteome</keyword>
<proteinExistence type="predicted"/>
<evidence type="ECO:0000259" key="5">
    <source>
        <dbReference type="PROSITE" id="PS51900"/>
    </source>
</evidence>
<dbReference type="Proteomes" id="UP001519363">
    <property type="component" value="Unassembled WGS sequence"/>
</dbReference>
<gene>
    <name evidence="6" type="ORF">JOF53_007074</name>
</gene>
<evidence type="ECO:0000313" key="7">
    <source>
        <dbReference type="Proteomes" id="UP001519363"/>
    </source>
</evidence>
<dbReference type="InterPro" id="IPR011010">
    <property type="entry name" value="DNA_brk_join_enz"/>
</dbReference>
<dbReference type="RefSeq" id="WP_086782433.1">
    <property type="nucleotide sequence ID" value="NZ_JAGIOO010000001.1"/>
</dbReference>
<dbReference type="InterPro" id="IPR010998">
    <property type="entry name" value="Integrase_recombinase_N"/>
</dbReference>
<accession>A0ABS5APM7</accession>
<organism evidence="6 7">
    <name type="scientific">Crossiella equi</name>
    <dbReference type="NCBI Taxonomy" id="130796"/>
    <lineage>
        <taxon>Bacteria</taxon>
        <taxon>Bacillati</taxon>
        <taxon>Actinomycetota</taxon>
        <taxon>Actinomycetes</taxon>
        <taxon>Pseudonocardiales</taxon>
        <taxon>Pseudonocardiaceae</taxon>
        <taxon>Crossiella</taxon>
    </lineage>
</organism>
<reference evidence="6 7" key="1">
    <citation type="submission" date="2021-03" db="EMBL/GenBank/DDBJ databases">
        <title>Sequencing the genomes of 1000 actinobacteria strains.</title>
        <authorList>
            <person name="Klenk H.-P."/>
        </authorList>
    </citation>
    <scope>NUCLEOTIDE SEQUENCE [LARGE SCALE GENOMIC DNA]</scope>
    <source>
        <strain evidence="6 7">DSM 44580</strain>
    </source>
</reference>
<keyword evidence="2" id="KW-0233">DNA recombination</keyword>
<feature type="domain" description="Tyr recombinase" evidence="4">
    <location>
        <begin position="130"/>
        <end position="333"/>
    </location>
</feature>
<name>A0ABS5APM7_9PSEU</name>
<dbReference type="InterPro" id="IPR052925">
    <property type="entry name" value="Phage_Integrase-like_Recomb"/>
</dbReference>
<evidence type="ECO:0000256" key="2">
    <source>
        <dbReference type="ARBA" id="ARBA00023172"/>
    </source>
</evidence>
<dbReference type="Gene3D" id="1.10.150.130">
    <property type="match status" value="1"/>
</dbReference>
<evidence type="ECO:0000313" key="6">
    <source>
        <dbReference type="EMBL" id="MBP2478202.1"/>
    </source>
</evidence>
<comment type="caution">
    <text evidence="6">The sequence shown here is derived from an EMBL/GenBank/DDBJ whole genome shotgun (WGS) entry which is preliminary data.</text>
</comment>
<dbReference type="PANTHER" id="PTHR34605:SF4">
    <property type="entry name" value="DNA ADENINE METHYLTRANSFERASE"/>
    <property type="match status" value="1"/>
</dbReference>
<protein>
    <submittedName>
        <fullName evidence="6">Integrase</fullName>
    </submittedName>
</protein>
<dbReference type="Pfam" id="PF00589">
    <property type="entry name" value="Phage_integrase"/>
    <property type="match status" value="1"/>
</dbReference>
<dbReference type="CDD" id="cd00799">
    <property type="entry name" value="INT_Cre_C"/>
    <property type="match status" value="1"/>
</dbReference>
<evidence type="ECO:0000259" key="4">
    <source>
        <dbReference type="PROSITE" id="PS51898"/>
    </source>
</evidence>
<sequence>MTDTAALVTAGGHVPVHTDTDTIMSEATRRRIVDGIAANTVKAYTRQWTAFTDWCAGQGRTPLPATAETLAEYVGHLADAGRGPSTVQQAMAAVSVRHDAAELPKPNTKGALLVLRSLRRERADAGQRTKQAPPLTVEMLRKLIDATDTDSPTGKRDRLLLVLGLVMMSRRSELSALWIEDVTETENGLEVLVRRSKTDQDAMGEVVPVPRGSHPHSDPVRLLRAWLAVLAKKEITTGPLLRSIDRHGKIGTGQLTTDSISRIVQRLAVRAGLPDAQRYTAHSLRAGGATAAYKAGAPVSAIKKQGRWKSDVVNEYIRVTDRWRDHPMTDIGL</sequence>
<dbReference type="InterPro" id="IPR002104">
    <property type="entry name" value="Integrase_catalytic"/>
</dbReference>
<dbReference type="InterPro" id="IPR013762">
    <property type="entry name" value="Integrase-like_cat_sf"/>
</dbReference>
<dbReference type="InterPro" id="IPR044068">
    <property type="entry name" value="CB"/>
</dbReference>
<dbReference type="Gene3D" id="1.10.443.10">
    <property type="entry name" value="Intergrase catalytic core"/>
    <property type="match status" value="1"/>
</dbReference>
<dbReference type="PROSITE" id="PS51898">
    <property type="entry name" value="TYR_RECOMBINASE"/>
    <property type="match status" value="1"/>
</dbReference>
<dbReference type="SUPFAM" id="SSF56349">
    <property type="entry name" value="DNA breaking-rejoining enzymes"/>
    <property type="match status" value="1"/>
</dbReference>
<dbReference type="EMBL" id="JAGIOO010000001">
    <property type="protein sequence ID" value="MBP2478202.1"/>
    <property type="molecule type" value="Genomic_DNA"/>
</dbReference>
<evidence type="ECO:0000256" key="1">
    <source>
        <dbReference type="ARBA" id="ARBA00023125"/>
    </source>
</evidence>
<feature type="domain" description="Core-binding (CB)" evidence="5">
    <location>
        <begin position="17"/>
        <end position="102"/>
    </location>
</feature>
<keyword evidence="1 3" id="KW-0238">DNA-binding</keyword>
<dbReference type="SUPFAM" id="SSF47823">
    <property type="entry name" value="lambda integrase-like, N-terminal domain"/>
    <property type="match status" value="1"/>
</dbReference>